<organism evidence="2 3">
    <name type="scientific">Candidatus Gallilactobacillus intestinavium</name>
    <dbReference type="NCBI Taxonomy" id="2840838"/>
    <lineage>
        <taxon>Bacteria</taxon>
        <taxon>Bacillati</taxon>
        <taxon>Bacillota</taxon>
        <taxon>Bacilli</taxon>
        <taxon>Lactobacillales</taxon>
        <taxon>Lactobacillaceae</taxon>
        <taxon>Lactobacillaceae incertae sedis</taxon>
        <taxon>Candidatus Gallilactobacillus</taxon>
    </lineage>
</organism>
<reference evidence="2" key="1">
    <citation type="submission" date="2020-10" db="EMBL/GenBank/DDBJ databases">
        <authorList>
            <person name="Gilroy R."/>
        </authorList>
    </citation>
    <scope>NUCLEOTIDE SEQUENCE</scope>
    <source>
        <strain evidence="2">C6-149</strain>
    </source>
</reference>
<evidence type="ECO:0000313" key="2">
    <source>
        <dbReference type="EMBL" id="MBO8442009.1"/>
    </source>
</evidence>
<sequence length="157" mass="17897">MDKLKDKRLWIALVAIVIIIFGGVYFHESHAVASDVPGHVYRYDNSSNDRVLYLAFAQKGDHVIVTGNKQDAINADKNHNNFNQAYQKQSKDATWEYKANGNKLTLAKIKSKNNISQWEYLGILSTHRKFVAHGFNYQIAKAGQGKVNKRMVFQKVN</sequence>
<proteinExistence type="predicted"/>
<protein>
    <submittedName>
        <fullName evidence="2">Uncharacterized protein</fullName>
    </submittedName>
</protein>
<accession>A0A9D9E626</accession>
<keyword evidence="1" id="KW-0812">Transmembrane</keyword>
<evidence type="ECO:0000313" key="3">
    <source>
        <dbReference type="Proteomes" id="UP000823614"/>
    </source>
</evidence>
<keyword evidence="1" id="KW-0472">Membrane</keyword>
<dbReference type="AlphaFoldDB" id="A0A9D9E626"/>
<gene>
    <name evidence="2" type="ORF">IAA89_06225</name>
</gene>
<feature type="transmembrane region" description="Helical" evidence="1">
    <location>
        <begin position="9"/>
        <end position="27"/>
    </location>
</feature>
<comment type="caution">
    <text evidence="2">The sequence shown here is derived from an EMBL/GenBank/DDBJ whole genome shotgun (WGS) entry which is preliminary data.</text>
</comment>
<evidence type="ECO:0000256" key="1">
    <source>
        <dbReference type="SAM" id="Phobius"/>
    </source>
</evidence>
<name>A0A9D9E626_9LACO</name>
<keyword evidence="1" id="KW-1133">Transmembrane helix</keyword>
<dbReference type="EMBL" id="JADIMP010000101">
    <property type="protein sequence ID" value="MBO8442009.1"/>
    <property type="molecule type" value="Genomic_DNA"/>
</dbReference>
<reference evidence="2" key="2">
    <citation type="journal article" date="2021" name="PeerJ">
        <title>Extensive microbial diversity within the chicken gut microbiome revealed by metagenomics and culture.</title>
        <authorList>
            <person name="Gilroy R."/>
            <person name="Ravi A."/>
            <person name="Getino M."/>
            <person name="Pursley I."/>
            <person name="Horton D.L."/>
            <person name="Alikhan N.F."/>
            <person name="Baker D."/>
            <person name="Gharbi K."/>
            <person name="Hall N."/>
            <person name="Watson M."/>
            <person name="Adriaenssens E.M."/>
            <person name="Foster-Nyarko E."/>
            <person name="Jarju S."/>
            <person name="Secka A."/>
            <person name="Antonio M."/>
            <person name="Oren A."/>
            <person name="Chaudhuri R.R."/>
            <person name="La Ragione R."/>
            <person name="Hildebrand F."/>
            <person name="Pallen M.J."/>
        </authorList>
    </citation>
    <scope>NUCLEOTIDE SEQUENCE</scope>
    <source>
        <strain evidence="2">C6-149</strain>
    </source>
</reference>
<dbReference type="Proteomes" id="UP000823614">
    <property type="component" value="Unassembled WGS sequence"/>
</dbReference>